<keyword evidence="2" id="KW-1185">Reference proteome</keyword>
<dbReference type="AlphaFoldDB" id="A0A074ZR01"/>
<dbReference type="Proteomes" id="UP000054324">
    <property type="component" value="Unassembled WGS sequence"/>
</dbReference>
<protein>
    <submittedName>
        <fullName evidence="1">Uncharacterized protein</fullName>
    </submittedName>
</protein>
<evidence type="ECO:0000313" key="1">
    <source>
        <dbReference type="EMBL" id="KER29551.1"/>
    </source>
</evidence>
<dbReference type="CTD" id="20318036"/>
<dbReference type="KEGG" id="ovi:T265_03849"/>
<proteinExistence type="predicted"/>
<gene>
    <name evidence="1" type="ORF">T265_03849</name>
</gene>
<dbReference type="EMBL" id="KL596676">
    <property type="protein sequence ID" value="KER29551.1"/>
    <property type="molecule type" value="Genomic_DNA"/>
</dbReference>
<dbReference type="RefSeq" id="XP_009166694.1">
    <property type="nucleotide sequence ID" value="XM_009168430.1"/>
</dbReference>
<name>A0A074ZR01_OPIVI</name>
<reference evidence="1 2" key="1">
    <citation type="submission" date="2013-11" db="EMBL/GenBank/DDBJ databases">
        <title>Opisthorchis viverrini - life in the bile duct.</title>
        <authorList>
            <person name="Young N.D."/>
            <person name="Nagarajan N."/>
            <person name="Lin S.J."/>
            <person name="Korhonen P.K."/>
            <person name="Jex A.R."/>
            <person name="Hall R.S."/>
            <person name="Safavi-Hemami H."/>
            <person name="Kaewkong W."/>
            <person name="Bertrand D."/>
            <person name="Gao S."/>
            <person name="Seet Q."/>
            <person name="Wongkham S."/>
            <person name="Teh B.T."/>
            <person name="Wongkham C."/>
            <person name="Intapan P.M."/>
            <person name="Maleewong W."/>
            <person name="Yang X."/>
            <person name="Hu M."/>
            <person name="Wang Z."/>
            <person name="Hofmann A."/>
            <person name="Sternberg P.W."/>
            <person name="Tan P."/>
            <person name="Wang J."/>
            <person name="Gasser R.B."/>
        </authorList>
    </citation>
    <scope>NUCLEOTIDE SEQUENCE [LARGE SCALE GENOMIC DNA]</scope>
</reference>
<evidence type="ECO:0000313" key="2">
    <source>
        <dbReference type="Proteomes" id="UP000054324"/>
    </source>
</evidence>
<organism evidence="1 2">
    <name type="scientific">Opisthorchis viverrini</name>
    <name type="common">Southeast Asian liver fluke</name>
    <dbReference type="NCBI Taxonomy" id="6198"/>
    <lineage>
        <taxon>Eukaryota</taxon>
        <taxon>Metazoa</taxon>
        <taxon>Spiralia</taxon>
        <taxon>Lophotrochozoa</taxon>
        <taxon>Platyhelminthes</taxon>
        <taxon>Trematoda</taxon>
        <taxon>Digenea</taxon>
        <taxon>Opisthorchiida</taxon>
        <taxon>Opisthorchiata</taxon>
        <taxon>Opisthorchiidae</taxon>
        <taxon>Opisthorchis</taxon>
    </lineage>
</organism>
<dbReference type="GeneID" id="20318036"/>
<accession>A0A074ZR01</accession>
<sequence length="140" mass="15104">MRSYVLQLPKSSVKGSVAAIAPLRQVGLCQKPGRCALRTSKEFQCLTIHVFGASPESVGKTGSAMLNLPGWGPKDGPHKRLETLSDMAQSRPQWRSSLTVLYLRTNLSAPLQSAATYPKSSVNETVAATTTVRQVRGSYS</sequence>